<dbReference type="CDD" id="cd07920">
    <property type="entry name" value="Pumilio"/>
    <property type="match status" value="1"/>
</dbReference>
<feature type="compositionally biased region" description="Basic and acidic residues" evidence="4">
    <location>
        <begin position="142"/>
        <end position="152"/>
    </location>
</feature>
<feature type="repeat" description="Pumilio" evidence="3">
    <location>
        <begin position="732"/>
        <end position="767"/>
    </location>
</feature>
<dbReference type="GO" id="GO:0005737">
    <property type="term" value="C:cytoplasm"/>
    <property type="evidence" value="ECO:0007669"/>
    <property type="project" value="TreeGrafter"/>
</dbReference>
<proteinExistence type="predicted"/>
<feature type="repeat" description="Pumilio" evidence="3">
    <location>
        <begin position="848"/>
        <end position="883"/>
    </location>
</feature>
<dbReference type="InterPro" id="IPR012940">
    <property type="entry name" value="NABP"/>
</dbReference>
<dbReference type="PROSITE" id="PS50302">
    <property type="entry name" value="PUM"/>
    <property type="match status" value="7"/>
</dbReference>
<dbReference type="PANTHER" id="PTHR12537">
    <property type="entry name" value="RNA BINDING PROTEIN PUMILIO-RELATED"/>
    <property type="match status" value="1"/>
</dbReference>
<dbReference type="Proteomes" id="UP000797356">
    <property type="component" value="Chromosome 12"/>
</dbReference>
<feature type="region of interest" description="Disordered" evidence="4">
    <location>
        <begin position="132"/>
        <end position="183"/>
    </location>
</feature>
<feature type="compositionally biased region" description="Polar residues" evidence="4">
    <location>
        <begin position="154"/>
        <end position="168"/>
    </location>
</feature>
<evidence type="ECO:0000256" key="3">
    <source>
        <dbReference type="PROSITE-ProRule" id="PRU00317"/>
    </source>
</evidence>
<name>A0A8K0ITN5_COCNU</name>
<dbReference type="SUPFAM" id="SSF48371">
    <property type="entry name" value="ARM repeat"/>
    <property type="match status" value="2"/>
</dbReference>
<keyword evidence="1" id="KW-0677">Repeat</keyword>
<sequence>MLSEMGVRSMIGSRGEGLGGEELEKELGLLLREQRRQEASDRERELNLYRSGSAPPTVEGSLTAVGGLFARESAAGMPDFAQGSNGNGLLSEDELRTHPAYPSYYYSHVNLNPRLPPPVLSKEDWRSTQRIKAGSSVLGGIGDRRRPNREEEGSGSSLFSQQPGFSSQEECKGDLRTVPSSGEWLNREGDGLIGLSLGRQKSFADMLQDDLGGGTSMSGHSSRPALIDGVELLGAADSHLALHKEIAYLDGQQSGGYAQRVPGLQNVGALTSHNSASVSGSSLARSTTPDPHVVARARSPCLPPVGVRLSANDKKHNNGSSSFNGVSSGIAESDDLIAALSGISLSSAAAIDNGNISQLKLQKGTDNHQSFLFDSQSSQNHIKQHTFLKNSDPEYLHISSIPQSSKSYADSARSCAGQIDLRSSVPRTNASAEPHRLTGGSPTQSQNLDCVDTAFTSYGLSGFSANPVLPSMTVNHIGTGIFPSLFENAAAAAASVSLGMDSRALGGGIFAPPHLTSHTDLQTLGRIGNQTAAALQSPLADPLYVQYLKAAEYTAQVAASRNNPSVETGFVGNSYMDLLGLQKAYVGALLQPQKQYGMPLLGKSGAQGFYGNPAFGLGMSYPGNPLASPITSPVGPGSPLRHGERNMQFASGLRNLTGSVMGSWHCDPTGNMDENFLSSLLDEFKSNKARCFELAEIAGHVVEFSADQYGSRFIQQKLETATSEEKNMVYEEIMPHALSLMTDVFGNYVVQKAIEVVDLDQKTKMVTELDGHVMRCVRDQNGNHVIQKCIECVPQDAIQFIISTFYDQVVTLSTHPYGCRVIQHFAFLTQRVLEHCDDPKTQQIVMDEILNSVCMLAQDQYGNYVVQHVLEHGKPHEQSAIIKKLAGQIVQMSQQKFASNVVEKCLTFGGPEERQLLVNEMLGSTDENEPLQLLIAVLQPILSQSYLHEVCFSLMIVSQHVLEHGKPHEQSAIIKKLAGQIVQMSQQKFASNVVEKCLTFGGPEERQLLVNEMLGSTDENEPLQAMMKDQFANYVVQKVLETCDDQQRELILSRIKVHLNALKKYTYGKHIVARVEKLVAAGGIFY</sequence>
<dbReference type="InterPro" id="IPR033712">
    <property type="entry name" value="Pumilio_RNA-bd"/>
</dbReference>
<protein>
    <submittedName>
        <fullName evidence="6">Pumilio</fullName>
    </submittedName>
</protein>
<evidence type="ECO:0000313" key="7">
    <source>
        <dbReference type="Proteomes" id="UP000797356"/>
    </source>
</evidence>
<feature type="domain" description="PUM-HD" evidence="5">
    <location>
        <begin position="676"/>
        <end position="1079"/>
    </location>
</feature>
<dbReference type="InterPro" id="IPR011989">
    <property type="entry name" value="ARM-like"/>
</dbReference>
<feature type="repeat" description="Pumilio" evidence="3">
    <location>
        <begin position="884"/>
        <end position="919"/>
    </location>
</feature>
<dbReference type="PROSITE" id="PS50303">
    <property type="entry name" value="PUM_HD"/>
    <property type="match status" value="1"/>
</dbReference>
<keyword evidence="2" id="KW-0810">Translation regulation</keyword>
<feature type="repeat" description="Pumilio" evidence="3">
    <location>
        <begin position="696"/>
        <end position="731"/>
    </location>
</feature>
<evidence type="ECO:0000256" key="1">
    <source>
        <dbReference type="ARBA" id="ARBA00022737"/>
    </source>
</evidence>
<feature type="repeat" description="Pumilio" evidence="3">
    <location>
        <begin position="768"/>
        <end position="803"/>
    </location>
</feature>
<feature type="repeat" description="Pumilio" evidence="3">
    <location>
        <begin position="1012"/>
        <end position="1053"/>
    </location>
</feature>
<dbReference type="OrthoDB" id="668540at2759"/>
<organism evidence="6 7">
    <name type="scientific">Cocos nucifera</name>
    <name type="common">Coconut palm</name>
    <dbReference type="NCBI Taxonomy" id="13894"/>
    <lineage>
        <taxon>Eukaryota</taxon>
        <taxon>Viridiplantae</taxon>
        <taxon>Streptophyta</taxon>
        <taxon>Embryophyta</taxon>
        <taxon>Tracheophyta</taxon>
        <taxon>Spermatophyta</taxon>
        <taxon>Magnoliopsida</taxon>
        <taxon>Liliopsida</taxon>
        <taxon>Arecaceae</taxon>
        <taxon>Arecoideae</taxon>
        <taxon>Cocoseae</taxon>
        <taxon>Attaleinae</taxon>
        <taxon>Cocos</taxon>
    </lineage>
</organism>
<dbReference type="InterPro" id="IPR016024">
    <property type="entry name" value="ARM-type_fold"/>
</dbReference>
<dbReference type="Gene3D" id="1.25.10.10">
    <property type="entry name" value="Leucine-rich Repeat Variant"/>
    <property type="match status" value="2"/>
</dbReference>
<reference evidence="6" key="2">
    <citation type="submission" date="2019-07" db="EMBL/GenBank/DDBJ databases">
        <authorList>
            <person name="Yang Y."/>
            <person name="Bocs S."/>
            <person name="Baudouin L."/>
        </authorList>
    </citation>
    <scope>NUCLEOTIDE SEQUENCE</scope>
    <source>
        <tissue evidence="6">Spear leaf of Hainan Tall coconut</tissue>
    </source>
</reference>
<comment type="caution">
    <text evidence="6">The sequence shown here is derived from an EMBL/GenBank/DDBJ whole genome shotgun (WGS) entry which is preliminary data.</text>
</comment>
<feature type="region of interest" description="Disordered" evidence="4">
    <location>
        <begin position="423"/>
        <end position="445"/>
    </location>
</feature>
<evidence type="ECO:0000256" key="2">
    <source>
        <dbReference type="ARBA" id="ARBA00022845"/>
    </source>
</evidence>
<evidence type="ECO:0000256" key="4">
    <source>
        <dbReference type="SAM" id="MobiDB-lite"/>
    </source>
</evidence>
<dbReference type="Pfam" id="PF07990">
    <property type="entry name" value="NABP"/>
    <property type="match status" value="1"/>
</dbReference>
<accession>A0A8K0ITN5</accession>
<dbReference type="GO" id="GO:0006417">
    <property type="term" value="P:regulation of translation"/>
    <property type="evidence" value="ECO:0007669"/>
    <property type="project" value="UniProtKB-KW"/>
</dbReference>
<dbReference type="InterPro" id="IPR033133">
    <property type="entry name" value="PUM-HD"/>
</dbReference>
<dbReference type="EMBL" id="CM017883">
    <property type="protein sequence ID" value="KAG1365802.1"/>
    <property type="molecule type" value="Genomic_DNA"/>
</dbReference>
<evidence type="ECO:0000259" key="5">
    <source>
        <dbReference type="PROSITE" id="PS50303"/>
    </source>
</evidence>
<reference evidence="6" key="1">
    <citation type="journal article" date="2017" name="Gigascience">
        <title>The genome draft of coconut (Cocos nucifera).</title>
        <authorList>
            <person name="Xiao Y."/>
            <person name="Xu P."/>
            <person name="Fan H."/>
            <person name="Baudouin L."/>
            <person name="Xia W."/>
            <person name="Bocs S."/>
            <person name="Xu J."/>
            <person name="Li Q."/>
            <person name="Guo A."/>
            <person name="Zhou L."/>
            <person name="Li J."/>
            <person name="Wu Y."/>
            <person name="Ma Z."/>
            <person name="Armero A."/>
            <person name="Issali A.E."/>
            <person name="Liu N."/>
            <person name="Peng M."/>
            <person name="Yang Y."/>
        </authorList>
    </citation>
    <scope>NUCLEOTIDE SEQUENCE</scope>
    <source>
        <tissue evidence="6">Spear leaf of Hainan Tall coconut</tissue>
    </source>
</reference>
<feature type="repeat" description="Pumilio" evidence="3">
    <location>
        <begin position="976"/>
        <end position="1011"/>
    </location>
</feature>
<evidence type="ECO:0000313" key="6">
    <source>
        <dbReference type="EMBL" id="KAG1365802.1"/>
    </source>
</evidence>
<dbReference type="InterPro" id="IPR001313">
    <property type="entry name" value="Pumilio_RNA-bd_rpt"/>
</dbReference>
<dbReference type="PANTHER" id="PTHR12537:SF187">
    <property type="entry name" value="OS04G0276200 PROTEIN"/>
    <property type="match status" value="1"/>
</dbReference>
<dbReference type="GO" id="GO:0003729">
    <property type="term" value="F:mRNA binding"/>
    <property type="evidence" value="ECO:0007669"/>
    <property type="project" value="TreeGrafter"/>
</dbReference>
<dbReference type="Pfam" id="PF00806">
    <property type="entry name" value="PUF"/>
    <property type="match status" value="10"/>
</dbReference>
<dbReference type="AlphaFoldDB" id="A0A8K0ITN5"/>
<keyword evidence="7" id="KW-1185">Reference proteome</keyword>
<gene>
    <name evidence="6" type="ORF">COCNU_12G008020</name>
</gene>
<dbReference type="SMART" id="SM00025">
    <property type="entry name" value="Pumilio"/>
    <property type="match status" value="8"/>
</dbReference>